<evidence type="ECO:0000313" key="3">
    <source>
        <dbReference type="Proteomes" id="UP001180081"/>
    </source>
</evidence>
<reference evidence="2" key="2">
    <citation type="submission" date="2023-06" db="EMBL/GenBank/DDBJ databases">
        <authorList>
            <person name="Lucena T."/>
            <person name="Sun Q."/>
        </authorList>
    </citation>
    <scope>NUCLEOTIDE SEQUENCE</scope>
    <source>
        <strain evidence="2">CECT 7703</strain>
    </source>
</reference>
<comment type="caution">
    <text evidence="2">The sequence shown here is derived from an EMBL/GenBank/DDBJ whole genome shotgun (WGS) entry which is preliminary data.</text>
</comment>
<keyword evidence="1" id="KW-0732">Signal</keyword>
<protein>
    <submittedName>
        <fullName evidence="2">Uncharacterized protein</fullName>
    </submittedName>
</protein>
<evidence type="ECO:0000256" key="1">
    <source>
        <dbReference type="SAM" id="SignalP"/>
    </source>
</evidence>
<feature type="signal peptide" evidence="1">
    <location>
        <begin position="1"/>
        <end position="16"/>
    </location>
</feature>
<dbReference type="RefSeq" id="WP_290331608.1">
    <property type="nucleotide sequence ID" value="NZ_JAUFPU010000004.1"/>
</dbReference>
<sequence>MFAIALLALSALPVSAVGQPVTLDSEKVLLDTLAGRLEQAAQLSQAFLAEGSDKHLRALAQTELRLRRLQATQLRERLRRWYGIESARNYPAPPAKEPDRYAEALRINHGQILELLELGQGLRLRAELRRYMDQISLDCLVQLPARRTASRV</sequence>
<reference evidence="2" key="1">
    <citation type="journal article" date="2014" name="Int. J. Syst. Evol. Microbiol.">
        <title>Complete genome of a new Firmicutes species belonging to the dominant human colonic microbiota ('Ruminococcus bicirculans') reveals two chromosomes and a selective capacity to utilize plant glucans.</title>
        <authorList>
            <consortium name="NISC Comparative Sequencing Program"/>
            <person name="Wegmann U."/>
            <person name="Louis P."/>
            <person name="Goesmann A."/>
            <person name="Henrissat B."/>
            <person name="Duncan S.H."/>
            <person name="Flint H.J."/>
        </authorList>
    </citation>
    <scope>NUCLEOTIDE SEQUENCE</scope>
    <source>
        <strain evidence="2">CECT 7703</strain>
    </source>
</reference>
<accession>A0ABT8B2U8</accession>
<proteinExistence type="predicted"/>
<keyword evidence="3" id="KW-1185">Reference proteome</keyword>
<dbReference type="EMBL" id="JAUFPU010000004">
    <property type="protein sequence ID" value="MDN3575981.1"/>
    <property type="molecule type" value="Genomic_DNA"/>
</dbReference>
<organism evidence="2 3">
    <name type="scientific">Chitinimonas viridis</name>
    <dbReference type="NCBI Taxonomy" id="664880"/>
    <lineage>
        <taxon>Bacteria</taxon>
        <taxon>Pseudomonadati</taxon>
        <taxon>Pseudomonadota</taxon>
        <taxon>Betaproteobacteria</taxon>
        <taxon>Neisseriales</taxon>
        <taxon>Chitinibacteraceae</taxon>
        <taxon>Chitinimonas</taxon>
    </lineage>
</organism>
<dbReference type="Proteomes" id="UP001180081">
    <property type="component" value="Unassembled WGS sequence"/>
</dbReference>
<feature type="chain" id="PRO_5047531891" evidence="1">
    <location>
        <begin position="17"/>
        <end position="152"/>
    </location>
</feature>
<name>A0ABT8B2U8_9NEIS</name>
<evidence type="ECO:0000313" key="2">
    <source>
        <dbReference type="EMBL" id="MDN3575981.1"/>
    </source>
</evidence>
<gene>
    <name evidence="2" type="ORF">QWZ03_04265</name>
</gene>